<dbReference type="Pfam" id="PF13649">
    <property type="entry name" value="Methyltransf_25"/>
    <property type="match status" value="1"/>
</dbReference>
<comment type="caution">
    <text evidence="2">The sequence shown here is derived from an EMBL/GenBank/DDBJ whole genome shotgun (WGS) entry which is preliminary data.</text>
</comment>
<reference evidence="2" key="1">
    <citation type="submission" date="2020-08" db="EMBL/GenBank/DDBJ databases">
        <title>Sulfitobacter aestuariivivens sp. nov., isolated from a tidal flat.</title>
        <authorList>
            <person name="Park S."/>
            <person name="Yoon J.-H."/>
        </authorList>
    </citation>
    <scope>NUCLEOTIDE SEQUENCE</scope>
    <source>
        <strain evidence="2">TSTF-M16</strain>
    </source>
</reference>
<dbReference type="AlphaFoldDB" id="A0A927D1T4"/>
<sequence length="236" mass="25332">MDAFFALHRDLPREGPGEAADVAWAVAIAGTGSSAEMADVGCGPGADIAALLEVAPEGHVTALDVTPHFVAAARARWAGDARVTVLKADMKAIANTYDLIWCAGAVYFMGVTEALSAWRKVLRPGGAIAFTEACWFTDTPSERARANWAREYPTMTDEAGVAARIAAAGYEVLETRRLSDQAWENYFTPIDARISDLRPGADADVAAVLDQAEEEAACWRAHRDEYGYLLSVVRPA</sequence>
<name>A0A927D1T4_9RHOB</name>
<dbReference type="InterPro" id="IPR041698">
    <property type="entry name" value="Methyltransf_25"/>
</dbReference>
<dbReference type="EMBL" id="JACTAG010000001">
    <property type="protein sequence ID" value="MBD3663454.1"/>
    <property type="molecule type" value="Genomic_DNA"/>
</dbReference>
<dbReference type="GO" id="GO:0008168">
    <property type="term" value="F:methyltransferase activity"/>
    <property type="evidence" value="ECO:0007669"/>
    <property type="project" value="UniProtKB-KW"/>
</dbReference>
<dbReference type="GO" id="GO:0032259">
    <property type="term" value="P:methylation"/>
    <property type="evidence" value="ECO:0007669"/>
    <property type="project" value="UniProtKB-KW"/>
</dbReference>
<dbReference type="InterPro" id="IPR050508">
    <property type="entry name" value="Methyltransf_Superfamily"/>
</dbReference>
<keyword evidence="2" id="KW-0808">Transferase</keyword>
<proteinExistence type="predicted"/>
<evidence type="ECO:0000313" key="3">
    <source>
        <dbReference type="Proteomes" id="UP000635142"/>
    </source>
</evidence>
<keyword evidence="2" id="KW-0489">Methyltransferase</keyword>
<dbReference type="SUPFAM" id="SSF53335">
    <property type="entry name" value="S-adenosyl-L-methionine-dependent methyltransferases"/>
    <property type="match status" value="1"/>
</dbReference>
<accession>A0A927D1T4</accession>
<gene>
    <name evidence="2" type="ORF">H9Q16_05940</name>
</gene>
<organism evidence="2 3">
    <name type="scientific">Sulfitobacter aestuariivivens</name>
    <dbReference type="NCBI Taxonomy" id="2766981"/>
    <lineage>
        <taxon>Bacteria</taxon>
        <taxon>Pseudomonadati</taxon>
        <taxon>Pseudomonadota</taxon>
        <taxon>Alphaproteobacteria</taxon>
        <taxon>Rhodobacterales</taxon>
        <taxon>Roseobacteraceae</taxon>
        <taxon>Sulfitobacter</taxon>
    </lineage>
</organism>
<dbReference type="CDD" id="cd02440">
    <property type="entry name" value="AdoMet_MTases"/>
    <property type="match status" value="1"/>
</dbReference>
<feature type="domain" description="Methyltransferase" evidence="1">
    <location>
        <begin position="39"/>
        <end position="126"/>
    </location>
</feature>
<dbReference type="InterPro" id="IPR029063">
    <property type="entry name" value="SAM-dependent_MTases_sf"/>
</dbReference>
<dbReference type="Proteomes" id="UP000635142">
    <property type="component" value="Unassembled WGS sequence"/>
</dbReference>
<dbReference type="PANTHER" id="PTHR42912">
    <property type="entry name" value="METHYLTRANSFERASE"/>
    <property type="match status" value="1"/>
</dbReference>
<evidence type="ECO:0000259" key="1">
    <source>
        <dbReference type="Pfam" id="PF13649"/>
    </source>
</evidence>
<keyword evidence="3" id="KW-1185">Reference proteome</keyword>
<dbReference type="Gene3D" id="3.40.50.150">
    <property type="entry name" value="Vaccinia Virus protein VP39"/>
    <property type="match status" value="1"/>
</dbReference>
<evidence type="ECO:0000313" key="2">
    <source>
        <dbReference type="EMBL" id="MBD3663454.1"/>
    </source>
</evidence>
<protein>
    <submittedName>
        <fullName evidence="2">Class I SAM-dependent methyltransferase</fullName>
    </submittedName>
</protein>